<dbReference type="Pfam" id="PF01729">
    <property type="entry name" value="QRPTase_C"/>
    <property type="match status" value="1"/>
</dbReference>
<dbReference type="InterPro" id="IPR037128">
    <property type="entry name" value="Quinolinate_PRibosylTase_N_sf"/>
</dbReference>
<evidence type="ECO:0000259" key="6">
    <source>
        <dbReference type="Pfam" id="PF01729"/>
    </source>
</evidence>
<evidence type="ECO:0000256" key="3">
    <source>
        <dbReference type="ARBA" id="ARBA00022676"/>
    </source>
</evidence>
<evidence type="ECO:0000256" key="5">
    <source>
        <dbReference type="PIRNR" id="PIRNR006250"/>
    </source>
</evidence>
<name>A0A1H3F9Y6_9PSED</name>
<dbReference type="InterPro" id="IPR006242">
    <property type="entry name" value="ModD"/>
</dbReference>
<evidence type="ECO:0000256" key="4">
    <source>
        <dbReference type="ARBA" id="ARBA00022679"/>
    </source>
</evidence>
<dbReference type="InterPro" id="IPR036068">
    <property type="entry name" value="Nicotinate_pribotase-like_C"/>
</dbReference>
<proteinExistence type="inferred from homology"/>
<evidence type="ECO:0000313" key="8">
    <source>
        <dbReference type="EMBL" id="SDX87863.1"/>
    </source>
</evidence>
<evidence type="ECO:0000313" key="9">
    <source>
        <dbReference type="Proteomes" id="UP000243778"/>
    </source>
</evidence>
<dbReference type="GO" id="GO:0034213">
    <property type="term" value="P:quinolinate catabolic process"/>
    <property type="evidence" value="ECO:0007669"/>
    <property type="project" value="TreeGrafter"/>
</dbReference>
<dbReference type="OrthoDB" id="8216773at2"/>
<evidence type="ECO:0000256" key="2">
    <source>
        <dbReference type="ARBA" id="ARBA00019205"/>
    </source>
</evidence>
<evidence type="ECO:0000256" key="1">
    <source>
        <dbReference type="ARBA" id="ARBA00009400"/>
    </source>
</evidence>
<dbReference type="InterPro" id="IPR013785">
    <property type="entry name" value="Aldolase_TIM"/>
</dbReference>
<dbReference type="Gene3D" id="3.90.1170.20">
    <property type="entry name" value="Quinolinate phosphoribosyl transferase, N-terminal domain"/>
    <property type="match status" value="1"/>
</dbReference>
<evidence type="ECO:0000259" key="7">
    <source>
        <dbReference type="Pfam" id="PF02749"/>
    </source>
</evidence>
<feature type="domain" description="Quinolinate phosphoribosyl transferase C-terminal" evidence="6">
    <location>
        <begin position="108"/>
        <end position="267"/>
    </location>
</feature>
<keyword evidence="9" id="KW-1185">Reference proteome</keyword>
<dbReference type="PIRSF" id="PIRSF006250">
    <property type="entry name" value="NadC_ModD"/>
    <property type="match status" value="1"/>
</dbReference>
<dbReference type="GO" id="GO:0009435">
    <property type="term" value="P:NAD+ biosynthetic process"/>
    <property type="evidence" value="ECO:0007669"/>
    <property type="project" value="InterPro"/>
</dbReference>
<reference evidence="9" key="1">
    <citation type="submission" date="2016-10" db="EMBL/GenBank/DDBJ databases">
        <authorList>
            <person name="Varghese N."/>
            <person name="Submissions S."/>
        </authorList>
    </citation>
    <scope>NUCLEOTIDE SEQUENCE [LARGE SCALE GENOMIC DNA]</scope>
    <source>
        <strain evidence="9">NRRL B-59562</strain>
    </source>
</reference>
<dbReference type="SUPFAM" id="SSF51690">
    <property type="entry name" value="Nicotinate/Quinolinate PRTase C-terminal domain-like"/>
    <property type="match status" value="1"/>
</dbReference>
<dbReference type="Gene3D" id="3.20.20.70">
    <property type="entry name" value="Aldolase class I"/>
    <property type="match status" value="1"/>
</dbReference>
<dbReference type="GO" id="GO:0005737">
    <property type="term" value="C:cytoplasm"/>
    <property type="evidence" value="ECO:0007669"/>
    <property type="project" value="TreeGrafter"/>
</dbReference>
<dbReference type="RefSeq" id="WP_090231399.1">
    <property type="nucleotide sequence ID" value="NZ_FNNU01000007.1"/>
</dbReference>
<dbReference type="Pfam" id="PF02749">
    <property type="entry name" value="QRPTase_N"/>
    <property type="match status" value="1"/>
</dbReference>
<keyword evidence="3 5" id="KW-0328">Glycosyltransferase</keyword>
<gene>
    <name evidence="8" type="ORF">SAMN05216287_3991</name>
</gene>
<sequence>MSVSVLDDGQLHQLLRDDVPSGDLTTDSLGIGGLAARLDCSARQAMTLCGVEEAARLFQMLGARVDMHAYSGQALAAGTPILSVEGRAGALHQGWKTAQVLMEWASGVATASAALVAAAASLPVACTRKSAPGTKALAIKAVRAGGATLHRLGLSETLLLFAEHRLFLDQAPGDTLARLRRREPEKKIVVEVGDLGEALRWAEADVLQLEKFTPAALAAVRRALEDWPSRPLLAAAGGIHAGNAAEYVAAGADLLVTSSPFSSPPKDVQVRFGRPLAAV</sequence>
<organism evidence="8 9">
    <name type="scientific">Pseudomonas kuykendallii</name>
    <dbReference type="NCBI Taxonomy" id="1007099"/>
    <lineage>
        <taxon>Bacteria</taxon>
        <taxon>Pseudomonadati</taxon>
        <taxon>Pseudomonadota</taxon>
        <taxon>Gammaproteobacteria</taxon>
        <taxon>Pseudomonadales</taxon>
        <taxon>Pseudomonadaceae</taxon>
        <taxon>Pseudomonas</taxon>
    </lineage>
</organism>
<dbReference type="InterPro" id="IPR002638">
    <property type="entry name" value="Quinolinate_PRibosylTrfase_C"/>
</dbReference>
<feature type="domain" description="Quinolinate phosphoribosyl transferase N-terminal" evidence="7">
    <location>
        <begin position="23"/>
        <end position="106"/>
    </location>
</feature>
<dbReference type="AlphaFoldDB" id="A0A1H3F9Y6"/>
<dbReference type="Proteomes" id="UP000243778">
    <property type="component" value="Unassembled WGS sequence"/>
</dbReference>
<dbReference type="PANTHER" id="PTHR32179:SF4">
    <property type="entry name" value="PYROPHOSPHORYLASE MODD-RELATED"/>
    <property type="match status" value="1"/>
</dbReference>
<dbReference type="STRING" id="1007099.SAMN05216287_3991"/>
<keyword evidence="4 5" id="KW-0808">Transferase</keyword>
<comment type="similarity">
    <text evidence="1 5">Belongs to the NadC/ModD family.</text>
</comment>
<dbReference type="InterPro" id="IPR022412">
    <property type="entry name" value="Quinolinate_PRibosylTrfase_N"/>
</dbReference>
<dbReference type="GO" id="GO:0004514">
    <property type="term" value="F:nicotinate-nucleotide diphosphorylase (carboxylating) activity"/>
    <property type="evidence" value="ECO:0007669"/>
    <property type="project" value="InterPro"/>
</dbReference>
<accession>A0A1H3F9Y6</accession>
<protein>
    <recommendedName>
        <fullName evidence="2">Putative pyrophosphorylase ModD</fullName>
    </recommendedName>
</protein>
<dbReference type="NCBIfam" id="TIGR01334">
    <property type="entry name" value="modD"/>
    <property type="match status" value="1"/>
</dbReference>
<dbReference type="PANTHER" id="PTHR32179">
    <property type="entry name" value="NICOTINATE-NUCLEOTIDE PYROPHOSPHORYLASE [CARBOXYLATING]"/>
    <property type="match status" value="1"/>
</dbReference>
<dbReference type="InterPro" id="IPR027277">
    <property type="entry name" value="NadC/ModD"/>
</dbReference>
<dbReference type="SUPFAM" id="SSF54675">
    <property type="entry name" value="Nicotinate/Quinolinate PRTase N-terminal domain-like"/>
    <property type="match status" value="1"/>
</dbReference>
<dbReference type="EMBL" id="FNNU01000007">
    <property type="protein sequence ID" value="SDX87863.1"/>
    <property type="molecule type" value="Genomic_DNA"/>
</dbReference>